<reference evidence="1 2" key="1">
    <citation type="journal article" date="2016" name="Nat. Commun.">
        <title>Thousands of microbial genomes shed light on interconnected biogeochemical processes in an aquifer system.</title>
        <authorList>
            <person name="Anantharaman K."/>
            <person name="Brown C.T."/>
            <person name="Hug L.A."/>
            <person name="Sharon I."/>
            <person name="Castelle C.J."/>
            <person name="Probst A.J."/>
            <person name="Thomas B.C."/>
            <person name="Singh A."/>
            <person name="Wilkins M.J."/>
            <person name="Karaoz U."/>
            <person name="Brodie E.L."/>
            <person name="Williams K.H."/>
            <person name="Hubbard S.S."/>
            <person name="Banfield J.F."/>
        </authorList>
    </citation>
    <scope>NUCLEOTIDE SEQUENCE [LARGE SCALE GENOMIC DNA]</scope>
</reference>
<evidence type="ECO:0000313" key="2">
    <source>
        <dbReference type="Proteomes" id="UP000177215"/>
    </source>
</evidence>
<name>A0A1F6EUK6_9BACT</name>
<dbReference type="EMBL" id="MFMC01000020">
    <property type="protein sequence ID" value="OGG77329.1"/>
    <property type="molecule type" value="Genomic_DNA"/>
</dbReference>
<dbReference type="STRING" id="1798515.A3B35_00185"/>
<evidence type="ECO:0000313" key="1">
    <source>
        <dbReference type="EMBL" id="OGG77329.1"/>
    </source>
</evidence>
<proteinExistence type="predicted"/>
<sequence>MFRLVGKQRGKTVAVADIGSGSVGVAILATSAKGPANVIVAEHAILPLEERTPEANLSGILGKLDEGAQKALAGYAAMSGARAAHVSHAYAVVRAPWTRSKTMRVEHAFETDTRIEKSMILALAKQALEEDKDLDHTKIFEASVVRVELNGYPTAKPEGKHARHIAVSVLLSESAGSVRSGVAETLSRVFACPPPTLRSGTRALLTVLKENDVLKKYCFVVDMGAQATSLVTVRKDVATDIVHVPEGSHTILKRIAGDKMPEETLTMMRMLAHGECEKDACDAIMQALARAEADLVRIFGEAMANMAASRRLPNDLLLFAPADMADWLVQFFSRIDFAQFTITTRPFSPRVESGKGLTGSLTFANDVRLDSDLSIASALVNIDGI</sequence>
<accession>A0A1F6EUK6</accession>
<gene>
    <name evidence="1" type="ORF">A3B35_00185</name>
</gene>
<organism evidence="1 2">
    <name type="scientific">Candidatus Kaiserbacteria bacterium RIFCSPLOWO2_01_FULL_54_24</name>
    <dbReference type="NCBI Taxonomy" id="1798515"/>
    <lineage>
        <taxon>Bacteria</taxon>
        <taxon>Candidatus Kaiseribacteriota</taxon>
    </lineage>
</organism>
<evidence type="ECO:0008006" key="3">
    <source>
        <dbReference type="Google" id="ProtNLM"/>
    </source>
</evidence>
<protein>
    <recommendedName>
        <fullName evidence="3">SHS2 domain-containing protein</fullName>
    </recommendedName>
</protein>
<dbReference type="AlphaFoldDB" id="A0A1F6EUK6"/>
<dbReference type="Proteomes" id="UP000177215">
    <property type="component" value="Unassembled WGS sequence"/>
</dbReference>
<comment type="caution">
    <text evidence="1">The sequence shown here is derived from an EMBL/GenBank/DDBJ whole genome shotgun (WGS) entry which is preliminary data.</text>
</comment>